<gene>
    <name evidence="1" type="ORF">EDS130_LOCUS36741</name>
</gene>
<protein>
    <submittedName>
        <fullName evidence="1">Uncharacterized protein</fullName>
    </submittedName>
</protein>
<organism evidence="1 2">
    <name type="scientific">Adineta ricciae</name>
    <name type="common">Rotifer</name>
    <dbReference type="NCBI Taxonomy" id="249248"/>
    <lineage>
        <taxon>Eukaryota</taxon>
        <taxon>Metazoa</taxon>
        <taxon>Spiralia</taxon>
        <taxon>Gnathifera</taxon>
        <taxon>Rotifera</taxon>
        <taxon>Eurotatoria</taxon>
        <taxon>Bdelloidea</taxon>
        <taxon>Adinetida</taxon>
        <taxon>Adinetidae</taxon>
        <taxon>Adineta</taxon>
    </lineage>
</organism>
<evidence type="ECO:0000313" key="2">
    <source>
        <dbReference type="Proteomes" id="UP000663852"/>
    </source>
</evidence>
<evidence type="ECO:0000313" key="1">
    <source>
        <dbReference type="EMBL" id="CAF1411224.1"/>
    </source>
</evidence>
<comment type="caution">
    <text evidence="1">The sequence shown here is derived from an EMBL/GenBank/DDBJ whole genome shotgun (WGS) entry which is preliminary data.</text>
</comment>
<reference evidence="1" key="1">
    <citation type="submission" date="2021-02" db="EMBL/GenBank/DDBJ databases">
        <authorList>
            <person name="Nowell W R."/>
        </authorList>
    </citation>
    <scope>NUCLEOTIDE SEQUENCE</scope>
</reference>
<dbReference type="AlphaFoldDB" id="A0A815LJV6"/>
<accession>A0A815LJV6</accession>
<dbReference type="Proteomes" id="UP000663852">
    <property type="component" value="Unassembled WGS sequence"/>
</dbReference>
<sequence length="75" mass="8783">MMIILSWYIATQTSTNQCLRQEEKMLSIVHCCAADQRTSLKSLSSQQLIDIAYEKSLRWPHFTFVSNNFVRLSRN</sequence>
<dbReference type="EMBL" id="CAJNOJ010000347">
    <property type="protein sequence ID" value="CAF1411224.1"/>
    <property type="molecule type" value="Genomic_DNA"/>
</dbReference>
<proteinExistence type="predicted"/>
<name>A0A815LJV6_ADIRI</name>